<protein>
    <submittedName>
        <fullName evidence="1">Uncharacterized protein</fullName>
    </submittedName>
</protein>
<comment type="caution">
    <text evidence="1">The sequence shown here is derived from an EMBL/GenBank/DDBJ whole genome shotgun (WGS) entry which is preliminary data.</text>
</comment>
<keyword evidence="2" id="KW-1185">Reference proteome</keyword>
<dbReference type="EMBL" id="QRDZ01000035">
    <property type="protein sequence ID" value="RED57934.1"/>
    <property type="molecule type" value="Genomic_DNA"/>
</dbReference>
<proteinExistence type="predicted"/>
<accession>A0A3D9I815</accession>
<gene>
    <name evidence="1" type="ORF">DFP98_13529</name>
</gene>
<reference evidence="1 2" key="1">
    <citation type="submission" date="2018-07" db="EMBL/GenBank/DDBJ databases">
        <title>Genomic Encyclopedia of Type Strains, Phase III (KMG-III): the genomes of soil and plant-associated and newly described type strains.</title>
        <authorList>
            <person name="Whitman W."/>
        </authorList>
    </citation>
    <scope>NUCLEOTIDE SEQUENCE [LARGE SCALE GENOMIC DNA]</scope>
    <source>
        <strain evidence="1 2">CECT 7287</strain>
    </source>
</reference>
<evidence type="ECO:0000313" key="2">
    <source>
        <dbReference type="Proteomes" id="UP000256977"/>
    </source>
</evidence>
<sequence>MIVRNKQFMFLSIVEKQCKSLSFALDKDLHC</sequence>
<name>A0A3D9I815_9BACL</name>
<dbReference type="AlphaFoldDB" id="A0A3D9I815"/>
<organism evidence="1 2">
    <name type="scientific">Cohnella phaseoli</name>
    <dbReference type="NCBI Taxonomy" id="456490"/>
    <lineage>
        <taxon>Bacteria</taxon>
        <taxon>Bacillati</taxon>
        <taxon>Bacillota</taxon>
        <taxon>Bacilli</taxon>
        <taxon>Bacillales</taxon>
        <taxon>Paenibacillaceae</taxon>
        <taxon>Cohnella</taxon>
    </lineage>
</organism>
<dbReference type="Proteomes" id="UP000256977">
    <property type="component" value="Unassembled WGS sequence"/>
</dbReference>
<evidence type="ECO:0000313" key="1">
    <source>
        <dbReference type="EMBL" id="RED57934.1"/>
    </source>
</evidence>